<dbReference type="EMBL" id="JADBGQ010000009">
    <property type="protein sequence ID" value="KAG5380314.1"/>
    <property type="molecule type" value="Genomic_DNA"/>
</dbReference>
<keyword evidence="6 8" id="KW-0804">Transcription</keyword>
<evidence type="ECO:0000256" key="2">
    <source>
        <dbReference type="ARBA" id="ARBA00012418"/>
    </source>
</evidence>
<dbReference type="Pfam" id="PF00940">
    <property type="entry name" value="RNA_pol"/>
    <property type="match status" value="2"/>
</dbReference>
<organism evidence="10 11">
    <name type="scientific">Brassica rapa subsp. trilocularis</name>
    <dbReference type="NCBI Taxonomy" id="1813537"/>
    <lineage>
        <taxon>Eukaryota</taxon>
        <taxon>Viridiplantae</taxon>
        <taxon>Streptophyta</taxon>
        <taxon>Embryophyta</taxon>
        <taxon>Tracheophyta</taxon>
        <taxon>Spermatophyta</taxon>
        <taxon>Magnoliopsida</taxon>
        <taxon>eudicotyledons</taxon>
        <taxon>Gunneridae</taxon>
        <taxon>Pentapetalae</taxon>
        <taxon>rosids</taxon>
        <taxon>malvids</taxon>
        <taxon>Brassicales</taxon>
        <taxon>Brassicaceae</taxon>
        <taxon>Brassiceae</taxon>
        <taxon>Brassica</taxon>
    </lineage>
</organism>
<dbReference type="PROSITE" id="PS00489">
    <property type="entry name" value="RNA_POL_PHAGE_2"/>
    <property type="match status" value="1"/>
</dbReference>
<dbReference type="InterPro" id="IPR043502">
    <property type="entry name" value="DNA/RNA_pol_sf"/>
</dbReference>
<comment type="caution">
    <text evidence="10">The sequence shown here is derived from an EMBL/GenBank/DDBJ whole genome shotgun (WGS) entry which is preliminary data.</text>
</comment>
<dbReference type="Gene3D" id="1.10.287.280">
    <property type="match status" value="1"/>
</dbReference>
<evidence type="ECO:0000256" key="6">
    <source>
        <dbReference type="ARBA" id="ARBA00023163"/>
    </source>
</evidence>
<comment type="function">
    <text evidence="8">DNA-dependent RNA polymerase catalyzes the transcription of DNA into RNA using the four ribonucleoside triphosphates as substrates.</text>
</comment>
<dbReference type="PANTHER" id="PTHR10102">
    <property type="entry name" value="DNA-DIRECTED RNA POLYMERASE, MITOCHONDRIAL"/>
    <property type="match status" value="1"/>
</dbReference>
<comment type="catalytic activity">
    <reaction evidence="7 8">
        <text>RNA(n) + a ribonucleoside 5'-triphosphate = RNA(n+1) + diphosphate</text>
        <dbReference type="Rhea" id="RHEA:21248"/>
        <dbReference type="Rhea" id="RHEA-COMP:14527"/>
        <dbReference type="Rhea" id="RHEA-COMP:17342"/>
        <dbReference type="ChEBI" id="CHEBI:33019"/>
        <dbReference type="ChEBI" id="CHEBI:61557"/>
        <dbReference type="ChEBI" id="CHEBI:140395"/>
        <dbReference type="EC" id="2.7.7.6"/>
    </reaction>
</comment>
<dbReference type="EC" id="2.7.7.6" evidence="2 8"/>
<dbReference type="InterPro" id="IPR037159">
    <property type="entry name" value="RNA_POL_N_sf"/>
</dbReference>
<proteinExistence type="inferred from homology"/>
<keyword evidence="5 8" id="KW-0548">Nucleotidyltransferase</keyword>
<evidence type="ECO:0000313" key="10">
    <source>
        <dbReference type="EMBL" id="KAG5380314.1"/>
    </source>
</evidence>
<evidence type="ECO:0000313" key="11">
    <source>
        <dbReference type="Proteomes" id="UP000823674"/>
    </source>
</evidence>
<dbReference type="Gene3D" id="1.10.1320.10">
    <property type="entry name" value="DNA-directed RNA polymerase, N-terminal domain"/>
    <property type="match status" value="1"/>
</dbReference>
<dbReference type="Pfam" id="PF14700">
    <property type="entry name" value="RPOL_N"/>
    <property type="match status" value="1"/>
</dbReference>
<name>A0ABQ7L148_BRACM</name>
<dbReference type="InterPro" id="IPR024075">
    <property type="entry name" value="DNA-dir_RNA_pol_helix_hairp_sf"/>
</dbReference>
<dbReference type="InterPro" id="IPR002092">
    <property type="entry name" value="DNA-dir_Rpol_phage-type"/>
</dbReference>
<dbReference type="PROSITE" id="PS00900">
    <property type="entry name" value="RNA_POL_PHAGE_1"/>
    <property type="match status" value="1"/>
</dbReference>
<dbReference type="InterPro" id="IPR029262">
    <property type="entry name" value="RPOL_N"/>
</dbReference>
<protein>
    <recommendedName>
        <fullName evidence="2 8">DNA-directed RNA polymerase</fullName>
        <ecNumber evidence="2 8">2.7.7.6</ecNumber>
    </recommendedName>
</protein>
<dbReference type="PANTHER" id="PTHR10102:SF13">
    <property type="entry name" value="DNA-DIRECTED RNA POLYMERASE"/>
    <property type="match status" value="1"/>
</dbReference>
<dbReference type="Proteomes" id="UP000823674">
    <property type="component" value="Chromosome A07"/>
</dbReference>
<dbReference type="SMART" id="SM01311">
    <property type="entry name" value="RPOL_N"/>
    <property type="match status" value="1"/>
</dbReference>
<accession>A0ABQ7L148</accession>
<keyword evidence="3 8" id="KW-0240">DNA-directed RNA polymerase</keyword>
<evidence type="ECO:0000256" key="1">
    <source>
        <dbReference type="ARBA" id="ARBA00009493"/>
    </source>
</evidence>
<keyword evidence="4 8" id="KW-0808">Transferase</keyword>
<evidence type="ECO:0000256" key="7">
    <source>
        <dbReference type="ARBA" id="ARBA00048552"/>
    </source>
</evidence>
<dbReference type="Gene3D" id="1.10.287.260">
    <property type="match status" value="1"/>
</dbReference>
<evidence type="ECO:0000259" key="9">
    <source>
        <dbReference type="SMART" id="SM01311"/>
    </source>
</evidence>
<evidence type="ECO:0000256" key="3">
    <source>
        <dbReference type="ARBA" id="ARBA00022478"/>
    </source>
</evidence>
<sequence>MKNKMWRNIFGRSPLRKFKPFSGSPSGNKTHSILSSIELVGSLQNRPPTNPFHQLGRASSVLHGQRFAFATATQATIEDDSSSGSEEVNELMTETGTGAQKKYHSLKQRQVRLETEEWERAARECREIIEDMCEQKLAPNLPYVKSLFLGWFEPLRDANQADLDAFKVKRGRIPYAPYMEQLPADMMAVITMHKMMALLMTNAEGVGVVRVVNAATNVGEAIEQEARISSFMQKGKMKNATSNTEAVDALGETGTKEAVKLKKQINTLLKKHKVRQVSGIVKAHDSFKPWGQEAQVKVGARLIQLLLETAYIQPPVEEFDDGPPEIRPAFKQSSKNVTLENTKLSRRYGCIECDPLIRKGLDKSARHMVIPYLPMLIPPRNWTGYDQGAHFFLPSYLMRTNGSKQQRIAVNKTPKAQLDPVFKALDTLGNTKWRINKKALSLVDRIWANGGRLGGLVDRDDVPIPEEPDSEDQEELKQWKWKFKEANKENSERHSQRCDVELKLEVARKMKEEEGFYFPHNVDFRGRAYPMHPYLNHLGSDLCRGILEFCEGKPLGESGLRWLKVHIANLYAGGVDKFANEDRVAFTESHLEDIFDSSDRPLEGKRWWLNAEDPFQCLAACMNLSKALRSSVPEAAISHIPIHQDGSCNGLQHYAALGRDKNAFQAEKDLQKVMSIYKVSQVAEDSSSETPHPPPSTSSYSSYNLFSRRFFSLHGPDLFAASANWFLVDVVFYTSNLLLSQIVNLSDKPANMTNVYDSAFEAGQAAKVAATDSPFISSIESVEVLKIMQKDAEEDPETFPYAKLMLDQVDRKLVKQTVMTTVYGVTYSGARNQIKKRLKERGAFADDSQNFHAACYAARVTTNALEEMFGAARAIMIWFGECAKLIASQNKPVCWTTPLGLPVVQPYRQPGRHLVKTTLQVLTIKRDTEKVKARKQMTAFAPNFVHSLDASHMMMTAVACNRAGVHDSFWTHASDVDLMNKILREKFVELYDKPVLENLLEFPEVLPKPKVSTTARTRRL</sequence>
<reference evidence="10 11" key="1">
    <citation type="submission" date="2021-03" db="EMBL/GenBank/DDBJ databases">
        <authorList>
            <person name="King G.J."/>
            <person name="Bancroft I."/>
            <person name="Baten A."/>
            <person name="Bloomfield J."/>
            <person name="Borpatragohain P."/>
            <person name="He Z."/>
            <person name="Irish N."/>
            <person name="Irwin J."/>
            <person name="Liu K."/>
            <person name="Mauleon R.P."/>
            <person name="Moore J."/>
            <person name="Morris R."/>
            <person name="Ostergaard L."/>
            <person name="Wang B."/>
            <person name="Wells R."/>
        </authorList>
    </citation>
    <scope>NUCLEOTIDE SEQUENCE [LARGE SCALE GENOMIC DNA]</scope>
    <source>
        <strain evidence="10">R-o-18</strain>
        <tissue evidence="10">Leaf</tissue>
    </source>
</reference>
<keyword evidence="11" id="KW-1185">Reference proteome</keyword>
<dbReference type="SUPFAM" id="SSF56672">
    <property type="entry name" value="DNA/RNA polymerases"/>
    <property type="match status" value="2"/>
</dbReference>
<gene>
    <name evidence="10" type="primary">A07p038760.1_BraROA</name>
    <name evidence="10" type="ORF">IGI04_028156</name>
</gene>
<evidence type="ECO:0000256" key="8">
    <source>
        <dbReference type="RuleBase" id="RU003805"/>
    </source>
</evidence>
<dbReference type="Gene3D" id="1.10.150.20">
    <property type="entry name" value="5' to 3' exonuclease, C-terminal subdomain"/>
    <property type="match status" value="1"/>
</dbReference>
<dbReference type="InterPro" id="IPR046950">
    <property type="entry name" value="DNA-dir_Rpol_C_phage-type"/>
</dbReference>
<evidence type="ECO:0000256" key="5">
    <source>
        <dbReference type="ARBA" id="ARBA00022695"/>
    </source>
</evidence>
<comment type="similarity">
    <text evidence="1 8">Belongs to the phage and mitochondrial RNA polymerase family.</text>
</comment>
<feature type="domain" description="DNA-directed RNA polymerase N-terminal" evidence="9">
    <location>
        <begin position="108"/>
        <end position="430"/>
    </location>
</feature>
<evidence type="ECO:0000256" key="4">
    <source>
        <dbReference type="ARBA" id="ARBA00022679"/>
    </source>
</evidence>